<dbReference type="PANTHER" id="PTHR30096:SF0">
    <property type="entry name" value="4,5-DOPA DIOXYGENASE EXTRADIOL-LIKE PROTEIN"/>
    <property type="match status" value="1"/>
</dbReference>
<evidence type="ECO:0000313" key="7">
    <source>
        <dbReference type="EMBL" id="QEW05385.1"/>
    </source>
</evidence>
<dbReference type="InterPro" id="IPR014436">
    <property type="entry name" value="Extradiol_dOase_DODA"/>
</dbReference>
<dbReference type="Pfam" id="PF02900">
    <property type="entry name" value="LigB"/>
    <property type="match status" value="1"/>
</dbReference>
<dbReference type="PIRSF" id="PIRSF006157">
    <property type="entry name" value="Doxgns_DODA"/>
    <property type="match status" value="1"/>
</dbReference>
<dbReference type="GO" id="GO:0016702">
    <property type="term" value="F:oxidoreductase activity, acting on single donors with incorporation of molecular oxygen, incorporation of two atoms of oxygen"/>
    <property type="evidence" value="ECO:0007669"/>
    <property type="project" value="UniProtKB-ARBA"/>
</dbReference>
<comment type="cofactor">
    <cofactor evidence="1">
        <name>Zn(2+)</name>
        <dbReference type="ChEBI" id="CHEBI:29105"/>
    </cofactor>
</comment>
<dbReference type="Gene3D" id="3.40.830.10">
    <property type="entry name" value="LigB-like"/>
    <property type="match status" value="1"/>
</dbReference>
<dbReference type="Proteomes" id="UP000325606">
    <property type="component" value="Chromosome"/>
</dbReference>
<keyword evidence="5" id="KW-0560">Oxidoreductase</keyword>
<reference evidence="7 8" key="1">
    <citation type="submission" date="2019-09" db="EMBL/GenBank/DDBJ databases">
        <title>Nitrincola iocasae sp. nov., a bacterium isolated from the sediment collected at a cold seep field in South China Sea.</title>
        <authorList>
            <person name="Zhang H."/>
            <person name="Wang H."/>
            <person name="Li C."/>
        </authorList>
    </citation>
    <scope>NUCLEOTIDE SEQUENCE [LARGE SCALE GENOMIC DNA]</scope>
    <source>
        <strain evidence="7 8">KXZD1103</strain>
    </source>
</reference>
<keyword evidence="4" id="KW-0862">Zinc</keyword>
<evidence type="ECO:0000256" key="5">
    <source>
        <dbReference type="ARBA" id="ARBA00023002"/>
    </source>
</evidence>
<name>A0A5J6LA60_9GAMM</name>
<dbReference type="CDD" id="cd07363">
    <property type="entry name" value="45_DOPA_Dioxygenase"/>
    <property type="match status" value="1"/>
</dbReference>
<protein>
    <submittedName>
        <fullName evidence="7">Dioxygenase</fullName>
    </submittedName>
</protein>
<evidence type="ECO:0000256" key="4">
    <source>
        <dbReference type="ARBA" id="ARBA00022833"/>
    </source>
</evidence>
<keyword evidence="3" id="KW-0479">Metal-binding</keyword>
<keyword evidence="8" id="KW-1185">Reference proteome</keyword>
<evidence type="ECO:0000313" key="8">
    <source>
        <dbReference type="Proteomes" id="UP000325606"/>
    </source>
</evidence>
<gene>
    <name evidence="7" type="ORF">F5I99_02130</name>
</gene>
<keyword evidence="7" id="KW-0223">Dioxygenase</keyword>
<evidence type="ECO:0000256" key="3">
    <source>
        <dbReference type="ARBA" id="ARBA00022723"/>
    </source>
</evidence>
<feature type="domain" description="Extradiol ring-cleavage dioxygenase class III enzyme subunit B" evidence="6">
    <location>
        <begin position="36"/>
        <end position="245"/>
    </location>
</feature>
<dbReference type="AlphaFoldDB" id="A0A5J6LA60"/>
<dbReference type="EMBL" id="CP044222">
    <property type="protein sequence ID" value="QEW05385.1"/>
    <property type="molecule type" value="Genomic_DNA"/>
</dbReference>
<dbReference type="PANTHER" id="PTHR30096">
    <property type="entry name" value="4,5-DOPA DIOXYGENASE EXTRADIOL-LIKE PROTEIN"/>
    <property type="match status" value="1"/>
</dbReference>
<dbReference type="GO" id="GO:0008270">
    <property type="term" value="F:zinc ion binding"/>
    <property type="evidence" value="ECO:0007669"/>
    <property type="project" value="InterPro"/>
</dbReference>
<dbReference type="KEGG" id="nik:F5I99_02130"/>
<accession>A0A5J6LA60</accession>
<dbReference type="RefSeq" id="WP_151053430.1">
    <property type="nucleotide sequence ID" value="NZ_CP044222.1"/>
</dbReference>
<dbReference type="InterPro" id="IPR004183">
    <property type="entry name" value="Xdiol_dOase_suB"/>
</dbReference>
<sequence>MKSLPKALFISHGGGPLPLLGDPGHRDMVSCLQGIAASMPRPDAVLVVSAHWEERLPTLTALSKPALIYDYYGFPPESYEIQYPCAGEPSLAQEVYHKLGKADIDARLDETRGFDHGVFVPLKIMYPDADIPCVQLSLANSLDPAFHIKMGNALQNLASQKVLVIGSGFSFHNLKAFFSPANAESRQLNESFEQWLQAITTDTAISEQERRELLINWIDAPGARFCHPREEHLLPLHVCYGVAQAPCTELYEVTIMNKKSSMYLWR</sequence>
<dbReference type="GO" id="GO:0008198">
    <property type="term" value="F:ferrous iron binding"/>
    <property type="evidence" value="ECO:0007669"/>
    <property type="project" value="InterPro"/>
</dbReference>
<evidence type="ECO:0000256" key="1">
    <source>
        <dbReference type="ARBA" id="ARBA00001947"/>
    </source>
</evidence>
<dbReference type="SUPFAM" id="SSF53213">
    <property type="entry name" value="LigB-like"/>
    <property type="match status" value="1"/>
</dbReference>
<comment type="similarity">
    <text evidence="2">Belongs to the DODA-type extradiol aromatic ring-opening dioxygenase family.</text>
</comment>
<proteinExistence type="inferred from homology"/>
<evidence type="ECO:0000256" key="2">
    <source>
        <dbReference type="ARBA" id="ARBA00007581"/>
    </source>
</evidence>
<evidence type="ECO:0000259" key="6">
    <source>
        <dbReference type="Pfam" id="PF02900"/>
    </source>
</evidence>
<organism evidence="7 8">
    <name type="scientific">Nitrincola iocasae</name>
    <dbReference type="NCBI Taxonomy" id="2614693"/>
    <lineage>
        <taxon>Bacteria</taxon>
        <taxon>Pseudomonadati</taxon>
        <taxon>Pseudomonadota</taxon>
        <taxon>Gammaproteobacteria</taxon>
        <taxon>Oceanospirillales</taxon>
        <taxon>Oceanospirillaceae</taxon>
        <taxon>Nitrincola</taxon>
    </lineage>
</organism>